<gene>
    <name evidence="2" type="ORF">FB45DRAFT_868110</name>
</gene>
<protein>
    <submittedName>
        <fullName evidence="2">Uncharacterized protein</fullName>
    </submittedName>
</protein>
<reference evidence="2" key="1">
    <citation type="submission" date="2023-03" db="EMBL/GenBank/DDBJ databases">
        <title>Massive genome expansion in bonnet fungi (Mycena s.s.) driven by repeated elements and novel gene families across ecological guilds.</title>
        <authorList>
            <consortium name="Lawrence Berkeley National Laboratory"/>
            <person name="Harder C.B."/>
            <person name="Miyauchi S."/>
            <person name="Viragh M."/>
            <person name="Kuo A."/>
            <person name="Thoen E."/>
            <person name="Andreopoulos B."/>
            <person name="Lu D."/>
            <person name="Skrede I."/>
            <person name="Drula E."/>
            <person name="Henrissat B."/>
            <person name="Morin E."/>
            <person name="Kohler A."/>
            <person name="Barry K."/>
            <person name="LaButti K."/>
            <person name="Morin E."/>
            <person name="Salamov A."/>
            <person name="Lipzen A."/>
            <person name="Mereny Z."/>
            <person name="Hegedus B."/>
            <person name="Baldrian P."/>
            <person name="Stursova M."/>
            <person name="Weitz H."/>
            <person name="Taylor A."/>
            <person name="Grigoriev I.V."/>
            <person name="Nagy L.G."/>
            <person name="Martin F."/>
            <person name="Kauserud H."/>
        </authorList>
    </citation>
    <scope>NUCLEOTIDE SEQUENCE</scope>
    <source>
        <strain evidence="2">9284</strain>
    </source>
</reference>
<evidence type="ECO:0000256" key="1">
    <source>
        <dbReference type="SAM" id="SignalP"/>
    </source>
</evidence>
<proteinExistence type="predicted"/>
<accession>A0AAD7FLL1</accession>
<keyword evidence="1" id="KW-0732">Signal</keyword>
<organism evidence="2 3">
    <name type="scientific">Roridomyces roridus</name>
    <dbReference type="NCBI Taxonomy" id="1738132"/>
    <lineage>
        <taxon>Eukaryota</taxon>
        <taxon>Fungi</taxon>
        <taxon>Dikarya</taxon>
        <taxon>Basidiomycota</taxon>
        <taxon>Agaricomycotina</taxon>
        <taxon>Agaricomycetes</taxon>
        <taxon>Agaricomycetidae</taxon>
        <taxon>Agaricales</taxon>
        <taxon>Marasmiineae</taxon>
        <taxon>Mycenaceae</taxon>
        <taxon>Roridomyces</taxon>
    </lineage>
</organism>
<sequence length="132" mass="13817">MQFNLALIASAILMAASPVLGANFVWFDGARCDGNVIATQDNVAPNLCVGLANGATAKSVSYMGVPDFADFYMSGGGHDFCTNGATLTFIDGQGCAIAPDGLISIDQLQLAELLLSVVEMLTKVFSRCKGFR</sequence>
<feature type="chain" id="PRO_5042192954" evidence="1">
    <location>
        <begin position="22"/>
        <end position="132"/>
    </location>
</feature>
<dbReference type="AlphaFoldDB" id="A0AAD7FLL1"/>
<evidence type="ECO:0000313" key="3">
    <source>
        <dbReference type="Proteomes" id="UP001221142"/>
    </source>
</evidence>
<feature type="signal peptide" evidence="1">
    <location>
        <begin position="1"/>
        <end position="21"/>
    </location>
</feature>
<comment type="caution">
    <text evidence="2">The sequence shown here is derived from an EMBL/GenBank/DDBJ whole genome shotgun (WGS) entry which is preliminary data.</text>
</comment>
<evidence type="ECO:0000313" key="2">
    <source>
        <dbReference type="EMBL" id="KAJ7626825.1"/>
    </source>
</evidence>
<dbReference type="Proteomes" id="UP001221142">
    <property type="component" value="Unassembled WGS sequence"/>
</dbReference>
<keyword evidence="3" id="KW-1185">Reference proteome</keyword>
<dbReference type="EMBL" id="JARKIF010000011">
    <property type="protein sequence ID" value="KAJ7626825.1"/>
    <property type="molecule type" value="Genomic_DNA"/>
</dbReference>
<name>A0AAD7FLL1_9AGAR</name>